<dbReference type="Gene3D" id="2.40.240.50">
    <property type="entry name" value="Barwin-like endoglucanases"/>
    <property type="match status" value="1"/>
</dbReference>
<dbReference type="PANTHER" id="PTHR30124:SF0">
    <property type="entry name" value="MEMBRANE-BOUND LYTIC MUREIN TRANSGLYCOSYLASE A"/>
    <property type="match status" value="1"/>
</dbReference>
<dbReference type="EC" id="4.2.2.n1" evidence="2"/>
<evidence type="ECO:0000256" key="3">
    <source>
        <dbReference type="ARBA" id="ARBA00023239"/>
    </source>
</evidence>
<accession>A0ABR7QUW6</accession>
<dbReference type="NCBIfam" id="NF008366">
    <property type="entry name" value="PRK11162.1"/>
    <property type="match status" value="1"/>
</dbReference>
<sequence length="376" mass="42448">MDLGQVLRKLIKWKTIRYLLFIIILTSCQYHPTQHGQQYTNGQLPRLLNLAQPHLNRPINIDSYLQQVKLIEQYSPSLFNQNKAVYNAINQWIIEGLATNQFNFVGLSTYQLQGQDKWGNVHLTGYYTPVMKGRRTPQGRYRYPLYAKPRNFSTRLPSRLEIYDGALDGQKLEIAYTDSLIDNFIMEVQGSGFIDFEDGSPPIFFGYNGKNGHPYKSIGRLLIEQGKFQRGKVSMQAIKAWAKEQDEQVVKNLLIQNASTVFFEPQQHALVIGSTGVPLIARASVASDQSIIPAGSVLLVDIPLLDDKGIYQGQRELRLMIALDIGGAIKGQHLDIYQGIGEQAGNLAGYYNHYGRVWLLAPPKNSHLLSPVLTRT</sequence>
<dbReference type="InterPro" id="IPR005300">
    <property type="entry name" value="MltA_B"/>
</dbReference>
<dbReference type="InterPro" id="IPR036908">
    <property type="entry name" value="RlpA-like_sf"/>
</dbReference>
<dbReference type="CDD" id="cd14668">
    <property type="entry name" value="mlta_B"/>
    <property type="match status" value="1"/>
</dbReference>
<dbReference type="Pfam" id="PF06725">
    <property type="entry name" value="3D"/>
    <property type="match status" value="1"/>
</dbReference>
<keyword evidence="4" id="KW-0961">Cell wall biogenesis/degradation</keyword>
<evidence type="ECO:0000313" key="8">
    <source>
        <dbReference type="Proteomes" id="UP000651208"/>
    </source>
</evidence>
<comment type="caution">
    <text evidence="7">The sequence shown here is derived from an EMBL/GenBank/DDBJ whole genome shotgun (WGS) entry which is preliminary data.</text>
</comment>
<evidence type="ECO:0000256" key="1">
    <source>
        <dbReference type="ARBA" id="ARBA00001420"/>
    </source>
</evidence>
<dbReference type="SUPFAM" id="SSF50685">
    <property type="entry name" value="Barwin-like endoglucanases"/>
    <property type="match status" value="1"/>
</dbReference>
<proteinExistence type="predicted"/>
<name>A0ABR7QUW6_9GAMM</name>
<protein>
    <recommendedName>
        <fullName evidence="2">peptidoglycan lytic exotransglycosylase</fullName>
        <ecNumber evidence="2">4.2.2.n1</ecNumber>
    </recommendedName>
    <alternativeName>
        <fullName evidence="5">Murein hydrolase A</fullName>
    </alternativeName>
</protein>
<feature type="domain" description="Lytic transglycosylase MltA" evidence="6">
    <location>
        <begin position="130"/>
        <end position="264"/>
    </location>
</feature>
<evidence type="ECO:0000259" key="6">
    <source>
        <dbReference type="SMART" id="SM00925"/>
    </source>
</evidence>
<dbReference type="Proteomes" id="UP000651208">
    <property type="component" value="Unassembled WGS sequence"/>
</dbReference>
<dbReference type="CDD" id="cd14485">
    <property type="entry name" value="mltA_like_LT_A"/>
    <property type="match status" value="1"/>
</dbReference>
<evidence type="ECO:0000256" key="5">
    <source>
        <dbReference type="ARBA" id="ARBA00030918"/>
    </source>
</evidence>
<keyword evidence="3 7" id="KW-0456">Lyase</keyword>
<dbReference type="Pfam" id="PF03562">
    <property type="entry name" value="MltA"/>
    <property type="match status" value="1"/>
</dbReference>
<dbReference type="SMART" id="SM00925">
    <property type="entry name" value="MltA"/>
    <property type="match status" value="1"/>
</dbReference>
<evidence type="ECO:0000313" key="7">
    <source>
        <dbReference type="EMBL" id="MBC9129920.1"/>
    </source>
</evidence>
<keyword evidence="8" id="KW-1185">Reference proteome</keyword>
<reference evidence="7 8" key="1">
    <citation type="submission" date="2020-06" db="EMBL/GenBank/DDBJ databases">
        <title>Frischella cerana isolated from Apis cerana gut homogenate.</title>
        <authorList>
            <person name="Wolter L.A."/>
            <person name="Suenami S."/>
            <person name="Miyazaki R."/>
        </authorList>
    </citation>
    <scope>NUCLEOTIDE SEQUENCE [LARGE SCALE GENOMIC DNA]</scope>
    <source>
        <strain evidence="7 8">Ac13</strain>
    </source>
</reference>
<dbReference type="EMBL" id="JABURY010000005">
    <property type="protein sequence ID" value="MBC9129920.1"/>
    <property type="molecule type" value="Genomic_DNA"/>
</dbReference>
<evidence type="ECO:0000256" key="4">
    <source>
        <dbReference type="ARBA" id="ARBA00023316"/>
    </source>
</evidence>
<dbReference type="GO" id="GO:0016829">
    <property type="term" value="F:lyase activity"/>
    <property type="evidence" value="ECO:0007669"/>
    <property type="project" value="UniProtKB-KW"/>
</dbReference>
<dbReference type="InterPro" id="IPR010611">
    <property type="entry name" value="3D_dom"/>
</dbReference>
<dbReference type="Gene3D" id="2.40.40.10">
    <property type="entry name" value="RlpA-like domain"/>
    <property type="match status" value="1"/>
</dbReference>
<dbReference type="InterPro" id="IPR026044">
    <property type="entry name" value="MltA"/>
</dbReference>
<dbReference type="PANTHER" id="PTHR30124">
    <property type="entry name" value="MEMBRANE-BOUND LYTIC MUREIN TRANSGLYCOSYLASE A"/>
    <property type="match status" value="1"/>
</dbReference>
<comment type="catalytic activity">
    <reaction evidence="1">
        <text>Exolytic cleavage of the (1-&gt;4)-beta-glycosidic linkage between N-acetylmuramic acid (MurNAc) and N-acetylglucosamine (GlcNAc) residues in peptidoglycan, from either the reducing or the non-reducing ends of the peptidoglycan chains, with concomitant formation of a 1,6-anhydrobond in the MurNAc residue.</text>
        <dbReference type="EC" id="4.2.2.n1"/>
    </reaction>
</comment>
<gene>
    <name evidence="7" type="primary">mltA</name>
    <name evidence="7" type="ORF">FcAc13_01195</name>
</gene>
<organism evidence="7 8">
    <name type="scientific">Frischella japonica</name>
    <dbReference type="NCBI Taxonomy" id="2741544"/>
    <lineage>
        <taxon>Bacteria</taxon>
        <taxon>Pseudomonadati</taxon>
        <taxon>Pseudomonadota</taxon>
        <taxon>Gammaproteobacteria</taxon>
        <taxon>Orbales</taxon>
        <taxon>Orbaceae</taxon>
        <taxon>Frischella</taxon>
    </lineage>
</organism>
<evidence type="ECO:0000256" key="2">
    <source>
        <dbReference type="ARBA" id="ARBA00012587"/>
    </source>
</evidence>